<sequence length="463" mass="52246">MALSISAQVFCLHIYDRSGVIHSCGHNIHAHADTFSSLLYFFIFAWPKDLGYDPTFLYFGVVSRPLSSPSPTIRVGTEIYTVIRIIFSSQLICGCATLCLHVCNKHGEDFVIKDCWTHLGRKVTEEQILQKLKEHGIHGLPILREAWTVQIDRQDDTTDLCCPPFLESSDNCGAMCKTQVHCRYLLQPLGMPITDFSCLQEFISIFIDIIHVHECLANDCRILHHDVSLNNALKYACIIPWRTATEDEKKCEVIIADHHFHHGLLIDFDYALLLDSGHNEVSPGEQTGTIPFMAINMLIQYANGSGNIASSPAHDLESLIYMFVWICVVYSHPGQVRSDVPLQQTCVKGWTCIKTLQDIETLCNTRTGELSTKFFLNHFTPYFEQLKGPASALYNLLRASRDPNGPPLVHETIKKILLQAFFTVHEPTSEPDVDNSVGIKQVAKRRVDIEALRTKPYTARSKT</sequence>
<evidence type="ECO:0000313" key="3">
    <source>
        <dbReference type="Proteomes" id="UP000053989"/>
    </source>
</evidence>
<evidence type="ECO:0000259" key="1">
    <source>
        <dbReference type="Pfam" id="PF17667"/>
    </source>
</evidence>
<proteinExistence type="predicted"/>
<dbReference type="InterPro" id="IPR011009">
    <property type="entry name" value="Kinase-like_dom_sf"/>
</dbReference>
<reference evidence="2 3" key="1">
    <citation type="submission" date="2014-04" db="EMBL/GenBank/DDBJ databases">
        <authorList>
            <consortium name="DOE Joint Genome Institute"/>
            <person name="Kuo A."/>
            <person name="Kohler A."/>
            <person name="Nagy L.G."/>
            <person name="Floudas D."/>
            <person name="Copeland A."/>
            <person name="Barry K.W."/>
            <person name="Cichocki N."/>
            <person name="Veneault-Fourrey C."/>
            <person name="LaButti K."/>
            <person name="Lindquist E.A."/>
            <person name="Lipzen A."/>
            <person name="Lundell T."/>
            <person name="Morin E."/>
            <person name="Murat C."/>
            <person name="Sun H."/>
            <person name="Tunlid A."/>
            <person name="Henrissat B."/>
            <person name="Grigoriev I.V."/>
            <person name="Hibbett D.S."/>
            <person name="Martin F."/>
            <person name="Nordberg H.P."/>
            <person name="Cantor M.N."/>
            <person name="Hua S.X."/>
        </authorList>
    </citation>
    <scope>NUCLEOTIDE SEQUENCE [LARGE SCALE GENOMIC DNA]</scope>
    <source>
        <strain evidence="2 3">Foug A</strain>
    </source>
</reference>
<dbReference type="SUPFAM" id="SSF56112">
    <property type="entry name" value="Protein kinase-like (PK-like)"/>
    <property type="match status" value="1"/>
</dbReference>
<dbReference type="AlphaFoldDB" id="A0A0C3DVG0"/>
<dbReference type="Proteomes" id="UP000053989">
    <property type="component" value="Unassembled WGS sequence"/>
</dbReference>
<protein>
    <recommendedName>
        <fullName evidence="1">Fungal-type protein kinase domain-containing protein</fullName>
    </recommendedName>
</protein>
<dbReference type="InterPro" id="IPR040976">
    <property type="entry name" value="Pkinase_fungal"/>
</dbReference>
<dbReference type="PANTHER" id="PTHR38248">
    <property type="entry name" value="FUNK1 6"/>
    <property type="match status" value="1"/>
</dbReference>
<dbReference type="STRING" id="1036808.A0A0C3DVG0"/>
<dbReference type="HOGENOM" id="CLU_020482_1_1_1"/>
<gene>
    <name evidence="2" type="ORF">SCLCIDRAFT_23309</name>
</gene>
<feature type="domain" description="Fungal-type protein kinase" evidence="1">
    <location>
        <begin position="2"/>
        <end position="327"/>
    </location>
</feature>
<dbReference type="InParanoid" id="A0A0C3DVG0"/>
<evidence type="ECO:0000313" key="2">
    <source>
        <dbReference type="EMBL" id="KIM64570.1"/>
    </source>
</evidence>
<dbReference type="Pfam" id="PF17667">
    <property type="entry name" value="Pkinase_fungal"/>
    <property type="match status" value="1"/>
</dbReference>
<dbReference type="PANTHER" id="PTHR38248:SF2">
    <property type="entry name" value="FUNK1 11"/>
    <property type="match status" value="1"/>
</dbReference>
<organism evidence="2 3">
    <name type="scientific">Scleroderma citrinum Foug A</name>
    <dbReference type="NCBI Taxonomy" id="1036808"/>
    <lineage>
        <taxon>Eukaryota</taxon>
        <taxon>Fungi</taxon>
        <taxon>Dikarya</taxon>
        <taxon>Basidiomycota</taxon>
        <taxon>Agaricomycotina</taxon>
        <taxon>Agaricomycetes</taxon>
        <taxon>Agaricomycetidae</taxon>
        <taxon>Boletales</taxon>
        <taxon>Sclerodermatineae</taxon>
        <taxon>Sclerodermataceae</taxon>
        <taxon>Scleroderma</taxon>
    </lineage>
</organism>
<dbReference type="EMBL" id="KN822027">
    <property type="protein sequence ID" value="KIM64570.1"/>
    <property type="molecule type" value="Genomic_DNA"/>
</dbReference>
<dbReference type="OrthoDB" id="2636366at2759"/>
<keyword evidence="3" id="KW-1185">Reference proteome</keyword>
<name>A0A0C3DVG0_9AGAM</name>
<accession>A0A0C3DVG0</accession>
<dbReference type="Gene3D" id="1.10.510.10">
    <property type="entry name" value="Transferase(Phosphotransferase) domain 1"/>
    <property type="match status" value="1"/>
</dbReference>
<reference evidence="3" key="2">
    <citation type="submission" date="2015-01" db="EMBL/GenBank/DDBJ databases">
        <title>Evolutionary Origins and Diversification of the Mycorrhizal Mutualists.</title>
        <authorList>
            <consortium name="DOE Joint Genome Institute"/>
            <consortium name="Mycorrhizal Genomics Consortium"/>
            <person name="Kohler A."/>
            <person name="Kuo A."/>
            <person name="Nagy L.G."/>
            <person name="Floudas D."/>
            <person name="Copeland A."/>
            <person name="Barry K.W."/>
            <person name="Cichocki N."/>
            <person name="Veneault-Fourrey C."/>
            <person name="LaButti K."/>
            <person name="Lindquist E.A."/>
            <person name="Lipzen A."/>
            <person name="Lundell T."/>
            <person name="Morin E."/>
            <person name="Murat C."/>
            <person name="Riley R."/>
            <person name="Ohm R."/>
            <person name="Sun H."/>
            <person name="Tunlid A."/>
            <person name="Henrissat B."/>
            <person name="Grigoriev I.V."/>
            <person name="Hibbett D.S."/>
            <person name="Martin F."/>
        </authorList>
    </citation>
    <scope>NUCLEOTIDE SEQUENCE [LARGE SCALE GENOMIC DNA]</scope>
    <source>
        <strain evidence="3">Foug A</strain>
    </source>
</reference>